<dbReference type="EMBL" id="JADGIZ020000025">
    <property type="protein sequence ID" value="KAL2915260.1"/>
    <property type="molecule type" value="Genomic_DNA"/>
</dbReference>
<evidence type="ECO:0000256" key="2">
    <source>
        <dbReference type="ARBA" id="ARBA00022629"/>
    </source>
</evidence>
<accession>A0ABR4N735</accession>
<keyword evidence="6" id="KW-0547">Nucleotide-binding</keyword>
<protein>
    <recommendedName>
        <fullName evidence="6">Xylulose kinase</fullName>
        <ecNumber evidence="6">2.7.1.17</ecNumber>
    </recommendedName>
</protein>
<comment type="function">
    <text evidence="6">Highly specific D-xylulose kinase which participates in the catabolism of xylose. Xylose is a major component of hemicelluloses such as xylan. Most fungi utilize D-xylose via three enzymatic reactions, xylose reductase (XR), xylitol dehydrogenase (XDH), and xylulokinase, to form xylulose 5-phosphate, which enters pentose phosphate pathway.</text>
</comment>
<dbReference type="Gene3D" id="3.30.420.40">
    <property type="match status" value="2"/>
</dbReference>
<evidence type="ECO:0000256" key="4">
    <source>
        <dbReference type="ARBA" id="ARBA00022777"/>
    </source>
</evidence>
<reference evidence="9 10" key="1">
    <citation type="submission" date="2023-09" db="EMBL/GenBank/DDBJ databases">
        <title>Pangenome analysis of Batrachochytrium dendrobatidis and related Chytrids.</title>
        <authorList>
            <person name="Yacoub M.N."/>
            <person name="Stajich J.E."/>
            <person name="James T.Y."/>
        </authorList>
    </citation>
    <scope>NUCLEOTIDE SEQUENCE [LARGE SCALE GENOMIC DNA]</scope>
    <source>
        <strain evidence="9 10">JEL0888</strain>
    </source>
</reference>
<organism evidence="9 10">
    <name type="scientific">Polyrhizophydium stewartii</name>
    <dbReference type="NCBI Taxonomy" id="2732419"/>
    <lineage>
        <taxon>Eukaryota</taxon>
        <taxon>Fungi</taxon>
        <taxon>Fungi incertae sedis</taxon>
        <taxon>Chytridiomycota</taxon>
        <taxon>Chytridiomycota incertae sedis</taxon>
        <taxon>Chytridiomycetes</taxon>
        <taxon>Rhizophydiales</taxon>
        <taxon>Rhizophydiales incertae sedis</taxon>
        <taxon>Polyrhizophydium</taxon>
    </lineage>
</organism>
<comment type="catalytic activity">
    <reaction evidence="5 6">
        <text>D-xylulose + ATP = D-xylulose 5-phosphate + ADP + H(+)</text>
        <dbReference type="Rhea" id="RHEA:10964"/>
        <dbReference type="ChEBI" id="CHEBI:15378"/>
        <dbReference type="ChEBI" id="CHEBI:17140"/>
        <dbReference type="ChEBI" id="CHEBI:30616"/>
        <dbReference type="ChEBI" id="CHEBI:57737"/>
        <dbReference type="ChEBI" id="CHEBI:456216"/>
        <dbReference type="EC" id="2.7.1.17"/>
    </reaction>
</comment>
<name>A0ABR4N735_9FUNG</name>
<feature type="domain" description="Carbohydrate kinase FGGY N-terminal" evidence="7">
    <location>
        <begin position="144"/>
        <end position="297"/>
    </location>
</feature>
<dbReference type="InterPro" id="IPR018484">
    <property type="entry name" value="FGGY_N"/>
</dbReference>
<keyword evidence="6" id="KW-0067">ATP-binding</keyword>
<dbReference type="CDD" id="cd07776">
    <property type="entry name" value="ASKHA_NBD_FGGY_SpXK-like"/>
    <property type="match status" value="1"/>
</dbReference>
<feature type="domain" description="Carbohydrate kinase FGGY C-terminal" evidence="8">
    <location>
        <begin position="308"/>
        <end position="508"/>
    </location>
</feature>
<comment type="similarity">
    <text evidence="1 6">Belongs to the FGGY kinase family.</text>
</comment>
<dbReference type="Pfam" id="PF02782">
    <property type="entry name" value="FGGY_C"/>
    <property type="match status" value="1"/>
</dbReference>
<dbReference type="EC" id="2.7.1.17" evidence="6"/>
<keyword evidence="10" id="KW-1185">Reference proteome</keyword>
<proteinExistence type="inferred from homology"/>
<keyword evidence="2 6" id="KW-0859">Xylose metabolism</keyword>
<evidence type="ECO:0000256" key="3">
    <source>
        <dbReference type="ARBA" id="ARBA00022679"/>
    </source>
</evidence>
<keyword evidence="4 6" id="KW-0418">Kinase</keyword>
<sequence length="563" mass="60260">MSTSRPLFVGVDLSTQQLKLTAVAPPDSEGGPPTIAWTEAVSFDAELPQYGTRGGAVARGPCVHAPALMWIEALDLLLAKLQRAGFPFDTVRAVSGCGQQHGSVFWAKGAARMLGGLDPQRTLTSQLGGTAERGSALAVPMSPIWMDTSTSEQCRRLEACAGGAAALAEITGSAAHERFTGPQIAKIFETQPEAYARTERISLVSSFMASLFLGKIAPIDAADASGMNLLNVRTRTWDRRLLDACAPDLSRRLSDTEADVVPSDAVLGTISSYFVERFGFGADCLVVSFTGDNPATLCSLPLGPNDIMISLGTSDTLCFSTKEARPTPGGHIMRHPFVHDQFFGMLVFKNGSLARERVCSEHAGGSWTQFDRLVDGAATVAESQATNPPIGLFFFEPEITPAHPGGRVVRWQHGCYVDAFRPASLDCLVILESQMLAMRHHLEQALGCGADVQGSPTLRRVIVAGGAAANQRILQVMADVFDAPVLRLSTENVNGASFGRALVAWHAWTTQSRAVHGGDFGDVLETLETTASVAALPRTEPWRAERLRNQASQLALLYQQDAV</sequence>
<keyword evidence="3 6" id="KW-0808">Transferase</keyword>
<evidence type="ECO:0000313" key="10">
    <source>
        <dbReference type="Proteomes" id="UP001527925"/>
    </source>
</evidence>
<dbReference type="InterPro" id="IPR043129">
    <property type="entry name" value="ATPase_NBD"/>
</dbReference>
<dbReference type="Pfam" id="PF00370">
    <property type="entry name" value="FGGY_N"/>
    <property type="match status" value="1"/>
</dbReference>
<evidence type="ECO:0000259" key="7">
    <source>
        <dbReference type="Pfam" id="PF00370"/>
    </source>
</evidence>
<dbReference type="PANTHER" id="PTHR10196">
    <property type="entry name" value="SUGAR KINASE"/>
    <property type="match status" value="1"/>
</dbReference>
<keyword evidence="6" id="KW-0119">Carbohydrate metabolism</keyword>
<evidence type="ECO:0000256" key="1">
    <source>
        <dbReference type="ARBA" id="ARBA00009156"/>
    </source>
</evidence>
<evidence type="ECO:0000259" key="8">
    <source>
        <dbReference type="Pfam" id="PF02782"/>
    </source>
</evidence>
<dbReference type="Proteomes" id="UP001527925">
    <property type="component" value="Unassembled WGS sequence"/>
</dbReference>
<gene>
    <name evidence="9" type="ORF">HK105_205125</name>
</gene>
<dbReference type="InterPro" id="IPR018485">
    <property type="entry name" value="FGGY_C"/>
</dbReference>
<dbReference type="PANTHER" id="PTHR10196:SF57">
    <property type="entry name" value="XYLULOSE KINASE"/>
    <property type="match status" value="1"/>
</dbReference>
<dbReference type="SUPFAM" id="SSF53067">
    <property type="entry name" value="Actin-like ATPase domain"/>
    <property type="match status" value="2"/>
</dbReference>
<evidence type="ECO:0000313" key="9">
    <source>
        <dbReference type="EMBL" id="KAL2915260.1"/>
    </source>
</evidence>
<comment type="caution">
    <text evidence="9">The sequence shown here is derived from an EMBL/GenBank/DDBJ whole genome shotgun (WGS) entry which is preliminary data.</text>
</comment>
<evidence type="ECO:0000256" key="6">
    <source>
        <dbReference type="RuleBase" id="RU367058"/>
    </source>
</evidence>
<dbReference type="InterPro" id="IPR042024">
    <property type="entry name" value="D-XK_euk"/>
</dbReference>
<evidence type="ECO:0000256" key="5">
    <source>
        <dbReference type="ARBA" id="ARBA00048885"/>
    </source>
</evidence>